<dbReference type="eggNOG" id="KOG0302">
    <property type="taxonomic scope" value="Eukaryota"/>
</dbReference>
<dbReference type="SMART" id="SM00320">
    <property type="entry name" value="WD40"/>
    <property type="match status" value="5"/>
</dbReference>
<feature type="transmembrane region" description="Helical" evidence="9">
    <location>
        <begin position="12"/>
        <end position="36"/>
    </location>
</feature>
<feature type="repeat" description="WD" evidence="7">
    <location>
        <begin position="324"/>
        <end position="366"/>
    </location>
</feature>
<feature type="repeat" description="WD" evidence="7">
    <location>
        <begin position="368"/>
        <end position="404"/>
    </location>
</feature>
<dbReference type="OMA" id="RHWKPNA"/>
<dbReference type="InterPro" id="IPR015943">
    <property type="entry name" value="WD40/YVTN_repeat-like_dom_sf"/>
</dbReference>
<feature type="region of interest" description="Disordered" evidence="8">
    <location>
        <begin position="178"/>
        <end position="209"/>
    </location>
</feature>
<feature type="repeat" description="WD" evidence="7">
    <location>
        <begin position="414"/>
        <end position="456"/>
    </location>
</feature>
<organism evidence="11 12">
    <name type="scientific">Amborella trichopoda</name>
    <dbReference type="NCBI Taxonomy" id="13333"/>
    <lineage>
        <taxon>Eukaryota</taxon>
        <taxon>Viridiplantae</taxon>
        <taxon>Streptophyta</taxon>
        <taxon>Embryophyta</taxon>
        <taxon>Tracheophyta</taxon>
        <taxon>Spermatophyta</taxon>
        <taxon>Magnoliopsida</taxon>
        <taxon>Amborellales</taxon>
        <taxon>Amborellaceae</taxon>
        <taxon>Amborella</taxon>
    </lineage>
</organism>
<dbReference type="GO" id="GO:1900035">
    <property type="term" value="P:negative regulation of cellular response to heat"/>
    <property type="evidence" value="ECO:0007669"/>
    <property type="project" value="EnsemblPlants"/>
</dbReference>
<dbReference type="HOGENOM" id="CLU_025272_2_1_1"/>
<evidence type="ECO:0000313" key="12">
    <source>
        <dbReference type="Proteomes" id="UP000017836"/>
    </source>
</evidence>
<evidence type="ECO:0000256" key="5">
    <source>
        <dbReference type="ARBA" id="ARBA00023242"/>
    </source>
</evidence>
<proteinExistence type="inferred from homology"/>
<dbReference type="GO" id="GO:0005730">
    <property type="term" value="C:nucleolus"/>
    <property type="evidence" value="ECO:0000318"/>
    <property type="project" value="GO_Central"/>
</dbReference>
<evidence type="ECO:0000259" key="10">
    <source>
        <dbReference type="Pfam" id="PF12265"/>
    </source>
</evidence>
<keyword evidence="9" id="KW-1133">Transmembrane helix</keyword>
<dbReference type="STRING" id="13333.U5D4R3"/>
<reference evidence="12" key="1">
    <citation type="journal article" date="2013" name="Science">
        <title>The Amborella genome and the evolution of flowering plants.</title>
        <authorList>
            <consortium name="Amborella Genome Project"/>
        </authorList>
    </citation>
    <scope>NUCLEOTIDE SEQUENCE [LARGE SCALE GENOMIC DNA]</scope>
</reference>
<evidence type="ECO:0000256" key="6">
    <source>
        <dbReference type="ARBA" id="ARBA00040876"/>
    </source>
</evidence>
<dbReference type="PANTHER" id="PTHR45903:SF1">
    <property type="entry name" value="GLUTAMATE-RICH WD REPEAT-CONTAINING PROTEIN 1"/>
    <property type="match status" value="1"/>
</dbReference>
<evidence type="ECO:0000256" key="1">
    <source>
        <dbReference type="ARBA" id="ARBA00004123"/>
    </source>
</evidence>
<evidence type="ECO:0000313" key="11">
    <source>
        <dbReference type="EMBL" id="ERN17210.1"/>
    </source>
</evidence>
<dbReference type="PROSITE" id="PS50294">
    <property type="entry name" value="WD_REPEATS_REGION"/>
    <property type="match status" value="3"/>
</dbReference>
<dbReference type="Pfam" id="PF12265">
    <property type="entry name" value="CAF1C_H4-bd"/>
    <property type="match status" value="1"/>
</dbReference>
<dbReference type="EMBL" id="KI392384">
    <property type="protein sequence ID" value="ERN17210.1"/>
    <property type="molecule type" value="Genomic_DNA"/>
</dbReference>
<dbReference type="InterPro" id="IPR036322">
    <property type="entry name" value="WD40_repeat_dom_sf"/>
</dbReference>
<protein>
    <recommendedName>
        <fullName evidence="6">Glutamate-rich WD repeat-containing protein 1</fullName>
    </recommendedName>
</protein>
<keyword evidence="5" id="KW-0539">Nucleus</keyword>
<evidence type="ECO:0000256" key="8">
    <source>
        <dbReference type="SAM" id="MobiDB-lite"/>
    </source>
</evidence>
<evidence type="ECO:0000256" key="7">
    <source>
        <dbReference type="PROSITE-ProRule" id="PRU00221"/>
    </source>
</evidence>
<dbReference type="InterPro" id="IPR020472">
    <property type="entry name" value="WD40_PAC1"/>
</dbReference>
<name>U5D4R3_AMBTC</name>
<keyword evidence="3 7" id="KW-0853">WD repeat</keyword>
<feature type="compositionally biased region" description="Acidic residues" evidence="8">
    <location>
        <begin position="186"/>
        <end position="204"/>
    </location>
</feature>
<gene>
    <name evidence="11" type="ORF">AMTR_s00044p00164390</name>
</gene>
<evidence type="ECO:0000256" key="9">
    <source>
        <dbReference type="SAM" id="Phobius"/>
    </source>
</evidence>
<sequence length="532" mass="59135">MEIDRYTTGSCIALLSLHHNTFISWTAVMLITSAWTKNSLSLQLLSEFFRFRFSPLLLHSTIMARTLKRKKILKKSKVKSKGASSSNPQQNPAKVWQPGVDMINEGEELQFDRSAYDCLHAFNVGWPCLSFDIIRDEQGLVRTGFPHSLYCVAGTQAEDASSNSIGIVRLSNISGKKRNLVPMQSDDNESESDSDSSSDEEDEDSKPVMQLRMVAHQGCVNRIRSMMQEPHICATWGENGYVQVWDFRSHLNSLAASDPEVSTGACATIRQAPLHIFTGHKDEGYALDWSSITPGRLLSGDCKSCIHLWNPTSGGKWAIDKEPFKGHSASVEDLQWSPTEGDVFASCSVDGRVAIWDARVRNQPAVSVKAHNSDVNVISWNRLASCMIASGSDDGSLSIWDLRSFKEDSFVAHFQYHKQPITSIEWSPHEASTLAVSSSDDQLTIWDLSLERDAEEEAEFKAKLKQQADAPEDLPPQLLFVHQGQKSLKELHWHGQIPGMLLSTAHDGFNVFIPSNVEMTLPELTGSLSKLG</sequence>
<dbReference type="GO" id="GO:0009408">
    <property type="term" value="P:response to heat"/>
    <property type="evidence" value="ECO:0007669"/>
    <property type="project" value="EnsemblPlants"/>
</dbReference>
<dbReference type="PROSITE" id="PS50082">
    <property type="entry name" value="WD_REPEATS_2"/>
    <property type="match status" value="3"/>
</dbReference>
<dbReference type="Gramene" id="ERN17210">
    <property type="protein sequence ID" value="ERN17210"/>
    <property type="gene ID" value="AMTR_s00044p00164390"/>
</dbReference>
<dbReference type="InterPro" id="IPR019775">
    <property type="entry name" value="WD40_repeat_CS"/>
</dbReference>
<feature type="domain" description="Histone-binding protein RBBP4-like N-terminal" evidence="10">
    <location>
        <begin position="107"/>
        <end position="173"/>
    </location>
</feature>
<keyword evidence="9" id="KW-0472">Membrane</keyword>
<dbReference type="SUPFAM" id="SSF50978">
    <property type="entry name" value="WD40 repeat-like"/>
    <property type="match status" value="1"/>
</dbReference>
<dbReference type="PRINTS" id="PR00320">
    <property type="entry name" value="GPROTEINBRPT"/>
</dbReference>
<keyword evidence="12" id="KW-1185">Reference proteome</keyword>
<dbReference type="PANTHER" id="PTHR45903">
    <property type="entry name" value="GLUTAMATE-RICH WD REPEAT-CONTAINING PROTEIN 1"/>
    <property type="match status" value="1"/>
</dbReference>
<dbReference type="GO" id="GO:0042254">
    <property type="term" value="P:ribosome biogenesis"/>
    <property type="evidence" value="ECO:0000318"/>
    <property type="project" value="GO_Central"/>
</dbReference>
<dbReference type="PROSITE" id="PS00678">
    <property type="entry name" value="WD_REPEATS_1"/>
    <property type="match status" value="1"/>
</dbReference>
<dbReference type="InterPro" id="IPR051972">
    <property type="entry name" value="Glutamate-rich_WD_repeat"/>
</dbReference>
<evidence type="ECO:0000256" key="4">
    <source>
        <dbReference type="ARBA" id="ARBA00022737"/>
    </source>
</evidence>
<dbReference type="AlphaFoldDB" id="U5D4R3"/>
<keyword evidence="9" id="KW-0812">Transmembrane</keyword>
<dbReference type="Pfam" id="PF00400">
    <property type="entry name" value="WD40"/>
    <property type="match status" value="3"/>
</dbReference>
<accession>U5D4R3</accession>
<comment type="subcellular location">
    <subcellularLocation>
        <location evidence="1">Nucleus</location>
    </subcellularLocation>
</comment>
<evidence type="ECO:0000256" key="3">
    <source>
        <dbReference type="ARBA" id="ARBA00022574"/>
    </source>
</evidence>
<dbReference type="Gene3D" id="2.130.10.10">
    <property type="entry name" value="YVTN repeat-like/Quinoprotein amine dehydrogenase"/>
    <property type="match status" value="1"/>
</dbReference>
<evidence type="ECO:0000256" key="2">
    <source>
        <dbReference type="ARBA" id="ARBA00009341"/>
    </source>
</evidence>
<comment type="similarity">
    <text evidence="2">Belongs to the WD repeat RBAP46/RBAP48/MSI1 family.</text>
</comment>
<dbReference type="Proteomes" id="UP000017836">
    <property type="component" value="Unassembled WGS sequence"/>
</dbReference>
<dbReference type="InterPro" id="IPR022052">
    <property type="entry name" value="Histone-bd_RBBP4-like_N"/>
</dbReference>
<dbReference type="InterPro" id="IPR001680">
    <property type="entry name" value="WD40_rpt"/>
</dbReference>
<keyword evidence="4" id="KW-0677">Repeat</keyword>